<organism evidence="1 2">
    <name type="scientific">Saccharomonospora cyanea NA-134</name>
    <dbReference type="NCBI Taxonomy" id="882082"/>
    <lineage>
        <taxon>Bacteria</taxon>
        <taxon>Bacillati</taxon>
        <taxon>Actinomycetota</taxon>
        <taxon>Actinomycetes</taxon>
        <taxon>Pseudonocardiales</taxon>
        <taxon>Pseudonocardiaceae</taxon>
        <taxon>Saccharomonospora</taxon>
    </lineage>
</organism>
<name>H5XG49_9PSEU</name>
<protein>
    <submittedName>
        <fullName evidence="1">Uncharacterized protein</fullName>
    </submittedName>
</protein>
<reference evidence="1 2" key="1">
    <citation type="submission" date="2011-11" db="EMBL/GenBank/DDBJ databases">
        <title>The Noncontiguous Finished sequence of Saccharomonospora cyanea NA-134.</title>
        <authorList>
            <consortium name="US DOE Joint Genome Institute"/>
            <person name="Lucas S."/>
            <person name="Han J."/>
            <person name="Lapidus A."/>
            <person name="Cheng J.-F."/>
            <person name="Goodwin L."/>
            <person name="Pitluck S."/>
            <person name="Peters L."/>
            <person name="Ovchinnikova G."/>
            <person name="Lu M."/>
            <person name="Detter J.C."/>
            <person name="Han C."/>
            <person name="Tapia R."/>
            <person name="Land M."/>
            <person name="Hauser L."/>
            <person name="Kyrpides N."/>
            <person name="Ivanova N."/>
            <person name="Pagani I."/>
            <person name="Brambilla E.-M."/>
            <person name="Klenk H.-P."/>
            <person name="Woyke T."/>
        </authorList>
    </citation>
    <scope>NUCLEOTIDE SEQUENCE [LARGE SCALE GENOMIC DNA]</scope>
    <source>
        <strain evidence="1 2">NA-134</strain>
    </source>
</reference>
<sequence>MFTITVKPDGVEAFTVEATSRDVLNWERTNKGVNLKKLEQAPSMVDFYKIAHFAVQRTGQWAGSVDEFMATCEIEVEDDEADPTNAAP</sequence>
<dbReference type="RefSeq" id="WP_005458528.1">
    <property type="nucleotide sequence ID" value="NZ_CM001440.1"/>
</dbReference>
<evidence type="ECO:0000313" key="1">
    <source>
        <dbReference type="EMBL" id="EHR62631.1"/>
    </source>
</evidence>
<dbReference type="OrthoDB" id="3698537at2"/>
<gene>
    <name evidence="1" type="ORF">SaccyDRAFT_3804</name>
</gene>
<dbReference type="HOGENOM" id="CLU_2467160_0_0_11"/>
<evidence type="ECO:0000313" key="2">
    <source>
        <dbReference type="Proteomes" id="UP000002791"/>
    </source>
</evidence>
<dbReference type="Proteomes" id="UP000002791">
    <property type="component" value="Chromosome"/>
</dbReference>
<accession>H5XG49</accession>
<proteinExistence type="predicted"/>
<keyword evidence="2" id="KW-1185">Reference proteome</keyword>
<dbReference type="STRING" id="882082.SaccyDRAFT_3804"/>
<dbReference type="AlphaFoldDB" id="H5XG49"/>
<dbReference type="EMBL" id="CM001440">
    <property type="protein sequence ID" value="EHR62631.1"/>
    <property type="molecule type" value="Genomic_DNA"/>
</dbReference>